<dbReference type="FunFam" id="3.40.50.880:FF:000009">
    <property type="entry name" value="Imidazole glycerol phosphate synthase subunit HisH"/>
    <property type="match status" value="1"/>
</dbReference>
<keyword evidence="9 12" id="KW-0456">Lyase</keyword>
<feature type="domain" description="Glutamine amidotransferase" evidence="14">
    <location>
        <begin position="25"/>
        <end position="194"/>
    </location>
</feature>
<evidence type="ECO:0000256" key="1">
    <source>
        <dbReference type="ARBA" id="ARBA00004496"/>
    </source>
</evidence>
<evidence type="ECO:0000256" key="8">
    <source>
        <dbReference type="ARBA" id="ARBA00023102"/>
    </source>
</evidence>
<feature type="active site" description="Nucleophile" evidence="12 13">
    <location>
        <position position="77"/>
    </location>
</feature>
<name>A0A948WWG8_9BACT</name>
<dbReference type="Gene3D" id="3.40.50.880">
    <property type="match status" value="1"/>
</dbReference>
<comment type="subunit">
    <text evidence="3 12">Heterodimer of HisH and HisF.</text>
</comment>
<dbReference type="PANTHER" id="PTHR42701">
    <property type="entry name" value="IMIDAZOLE GLYCEROL PHOSPHATE SYNTHASE SUBUNIT HISH"/>
    <property type="match status" value="1"/>
</dbReference>
<dbReference type="GO" id="GO:0000105">
    <property type="term" value="P:L-histidine biosynthetic process"/>
    <property type="evidence" value="ECO:0007669"/>
    <property type="project" value="UniProtKB-UniRule"/>
</dbReference>
<dbReference type="PANTHER" id="PTHR42701:SF1">
    <property type="entry name" value="IMIDAZOLE GLYCEROL PHOSPHATE SYNTHASE SUBUNIT HISH"/>
    <property type="match status" value="1"/>
</dbReference>
<evidence type="ECO:0000313" key="16">
    <source>
        <dbReference type="Proteomes" id="UP000783796"/>
    </source>
</evidence>
<keyword evidence="4 12" id="KW-0963">Cytoplasm</keyword>
<gene>
    <name evidence="12 15" type="primary">hisH</name>
    <name evidence="15" type="ORF">H9777_11470</name>
</gene>
<organism evidence="15 16">
    <name type="scientific">Candidatus Phocaeicola faecigallinarum</name>
    <dbReference type="NCBI Taxonomy" id="2838732"/>
    <lineage>
        <taxon>Bacteria</taxon>
        <taxon>Pseudomonadati</taxon>
        <taxon>Bacteroidota</taxon>
        <taxon>Bacteroidia</taxon>
        <taxon>Bacteroidales</taxon>
        <taxon>Bacteroidaceae</taxon>
        <taxon>Phocaeicola</taxon>
    </lineage>
</organism>
<dbReference type="EMBL" id="JAHLFW010000095">
    <property type="protein sequence ID" value="MBU3838902.1"/>
    <property type="molecule type" value="Genomic_DNA"/>
</dbReference>
<evidence type="ECO:0000256" key="10">
    <source>
        <dbReference type="ARBA" id="ARBA00047838"/>
    </source>
</evidence>
<evidence type="ECO:0000256" key="9">
    <source>
        <dbReference type="ARBA" id="ARBA00023239"/>
    </source>
</evidence>
<evidence type="ECO:0000256" key="13">
    <source>
        <dbReference type="PIRSR" id="PIRSR000495-1"/>
    </source>
</evidence>
<keyword evidence="6 12" id="KW-0378">Hydrolase</keyword>
<evidence type="ECO:0000259" key="14">
    <source>
        <dbReference type="Pfam" id="PF00117"/>
    </source>
</evidence>
<dbReference type="InterPro" id="IPR017926">
    <property type="entry name" value="GATASE"/>
</dbReference>
<dbReference type="SUPFAM" id="SSF52317">
    <property type="entry name" value="Class I glutamine amidotransferase-like"/>
    <property type="match status" value="1"/>
</dbReference>
<proteinExistence type="inferred from homology"/>
<dbReference type="GO" id="GO:0016829">
    <property type="term" value="F:lyase activity"/>
    <property type="evidence" value="ECO:0007669"/>
    <property type="project" value="UniProtKB-KW"/>
</dbReference>
<dbReference type="EC" id="4.3.2.10" evidence="12"/>
<dbReference type="CDD" id="cd01748">
    <property type="entry name" value="GATase1_IGP_Synthase"/>
    <property type="match status" value="1"/>
</dbReference>
<keyword evidence="7 12" id="KW-0315">Glutamine amidotransferase</keyword>
<feature type="active site" evidence="12 13">
    <location>
        <position position="180"/>
    </location>
</feature>
<dbReference type="Proteomes" id="UP000783796">
    <property type="component" value="Unassembled WGS sequence"/>
</dbReference>
<dbReference type="InterPro" id="IPR029062">
    <property type="entry name" value="Class_I_gatase-like"/>
</dbReference>
<protein>
    <recommendedName>
        <fullName evidence="12">Imidazole glycerol phosphate synthase subunit HisH</fullName>
        <ecNumber evidence="12">4.3.2.10</ecNumber>
    </recommendedName>
    <alternativeName>
        <fullName evidence="12">IGP synthase glutaminase subunit</fullName>
        <ecNumber evidence="12">3.5.1.2</ecNumber>
    </alternativeName>
    <alternativeName>
        <fullName evidence="12">IGP synthase subunit HisH</fullName>
    </alternativeName>
    <alternativeName>
        <fullName evidence="12">ImGP synthase subunit HisH</fullName>
        <shortName evidence="12">IGPS subunit HisH</shortName>
    </alternativeName>
</protein>
<reference evidence="15" key="2">
    <citation type="submission" date="2021-04" db="EMBL/GenBank/DDBJ databases">
        <authorList>
            <person name="Gilroy R."/>
        </authorList>
    </citation>
    <scope>NUCLEOTIDE SEQUENCE</scope>
    <source>
        <strain evidence="15">G4-2901</strain>
    </source>
</reference>
<dbReference type="InterPro" id="IPR010139">
    <property type="entry name" value="Imidazole-glycPsynth_HisH"/>
</dbReference>
<evidence type="ECO:0000256" key="7">
    <source>
        <dbReference type="ARBA" id="ARBA00022962"/>
    </source>
</evidence>
<dbReference type="Pfam" id="PF00117">
    <property type="entry name" value="GATase"/>
    <property type="match status" value="1"/>
</dbReference>
<evidence type="ECO:0000256" key="2">
    <source>
        <dbReference type="ARBA" id="ARBA00005091"/>
    </source>
</evidence>
<dbReference type="GO" id="GO:0005737">
    <property type="term" value="C:cytoplasm"/>
    <property type="evidence" value="ECO:0007669"/>
    <property type="project" value="UniProtKB-SubCell"/>
</dbReference>
<dbReference type="GO" id="GO:0000107">
    <property type="term" value="F:imidazoleglycerol-phosphate synthase activity"/>
    <property type="evidence" value="ECO:0007669"/>
    <property type="project" value="UniProtKB-UniRule"/>
</dbReference>
<evidence type="ECO:0000256" key="6">
    <source>
        <dbReference type="ARBA" id="ARBA00022801"/>
    </source>
</evidence>
<evidence type="ECO:0000256" key="11">
    <source>
        <dbReference type="ARBA" id="ARBA00049534"/>
    </source>
</evidence>
<comment type="subcellular location">
    <subcellularLocation>
        <location evidence="1 12">Cytoplasm</location>
    </subcellularLocation>
</comment>
<evidence type="ECO:0000256" key="3">
    <source>
        <dbReference type="ARBA" id="ARBA00011152"/>
    </source>
</evidence>
<reference evidence="15" key="1">
    <citation type="journal article" date="2021" name="PeerJ">
        <title>Extensive microbial diversity within the chicken gut microbiome revealed by metagenomics and culture.</title>
        <authorList>
            <person name="Gilroy R."/>
            <person name="Ravi A."/>
            <person name="Getino M."/>
            <person name="Pursley I."/>
            <person name="Horton D.L."/>
            <person name="Alikhan N.F."/>
            <person name="Baker D."/>
            <person name="Gharbi K."/>
            <person name="Hall N."/>
            <person name="Watson M."/>
            <person name="Adriaenssens E.M."/>
            <person name="Foster-Nyarko E."/>
            <person name="Jarju S."/>
            <person name="Secka A."/>
            <person name="Antonio M."/>
            <person name="Oren A."/>
            <person name="Chaudhuri R.R."/>
            <person name="La Ragione R."/>
            <person name="Hildebrand F."/>
            <person name="Pallen M.J."/>
        </authorList>
    </citation>
    <scope>NUCLEOTIDE SEQUENCE</scope>
    <source>
        <strain evidence="15">G4-2901</strain>
    </source>
</reference>
<keyword evidence="8 12" id="KW-0368">Histidine biosynthesis</keyword>
<evidence type="ECO:0000256" key="12">
    <source>
        <dbReference type="HAMAP-Rule" id="MF_00278"/>
    </source>
</evidence>
<dbReference type="GO" id="GO:0004359">
    <property type="term" value="F:glutaminase activity"/>
    <property type="evidence" value="ECO:0007669"/>
    <property type="project" value="UniProtKB-EC"/>
</dbReference>
<sequence>MNVAIIKYNAGNIFSVDYALKRIGVTPVITSDKEILLKADKVIFPGVGEAETTMKYLKEQKLDILIKDLRQPVLGICLGMQLMCRYSEEGNTECLGIFDTDVKRFCPQRHIDKVPHMGWNTIENAVSPLFKGFEKDEYVYFVHSYYVPLNDFTAARTNYILPYSSALHKDNFYATQFHPEKSGKTGERILRNFLEL</sequence>
<comment type="caution">
    <text evidence="15">The sequence shown here is derived from an EMBL/GenBank/DDBJ whole genome shotgun (WGS) entry which is preliminary data.</text>
</comment>
<comment type="catalytic activity">
    <reaction evidence="11 12">
        <text>L-glutamine + H2O = L-glutamate + NH4(+)</text>
        <dbReference type="Rhea" id="RHEA:15889"/>
        <dbReference type="ChEBI" id="CHEBI:15377"/>
        <dbReference type="ChEBI" id="CHEBI:28938"/>
        <dbReference type="ChEBI" id="CHEBI:29985"/>
        <dbReference type="ChEBI" id="CHEBI:58359"/>
        <dbReference type="EC" id="3.5.1.2"/>
    </reaction>
</comment>
<dbReference type="HAMAP" id="MF_00278">
    <property type="entry name" value="HisH"/>
    <property type="match status" value="1"/>
</dbReference>
<dbReference type="EC" id="3.5.1.2" evidence="12"/>
<dbReference type="AlphaFoldDB" id="A0A948WWG8"/>
<evidence type="ECO:0000256" key="4">
    <source>
        <dbReference type="ARBA" id="ARBA00022490"/>
    </source>
</evidence>
<dbReference type="NCBIfam" id="TIGR01855">
    <property type="entry name" value="IMP_synth_hisH"/>
    <property type="match status" value="1"/>
</dbReference>
<accession>A0A948WWG8</accession>
<comment type="function">
    <text evidence="12">IGPS catalyzes the conversion of PRFAR and glutamine to IGP, AICAR and glutamate. The HisH subunit catalyzes the hydrolysis of glutamine to glutamate and ammonia as part of the synthesis of IGP and AICAR. The resulting ammonia molecule is channeled to the active site of HisF.</text>
</comment>
<dbReference type="PIRSF" id="PIRSF000495">
    <property type="entry name" value="Amidotransf_hisH"/>
    <property type="match status" value="1"/>
</dbReference>
<comment type="catalytic activity">
    <reaction evidence="10 12">
        <text>5-[(5-phospho-1-deoxy-D-ribulos-1-ylimino)methylamino]-1-(5-phospho-beta-D-ribosyl)imidazole-4-carboxamide + L-glutamine = D-erythro-1-(imidazol-4-yl)glycerol 3-phosphate + 5-amino-1-(5-phospho-beta-D-ribosyl)imidazole-4-carboxamide + L-glutamate + H(+)</text>
        <dbReference type="Rhea" id="RHEA:24793"/>
        <dbReference type="ChEBI" id="CHEBI:15378"/>
        <dbReference type="ChEBI" id="CHEBI:29985"/>
        <dbReference type="ChEBI" id="CHEBI:58278"/>
        <dbReference type="ChEBI" id="CHEBI:58359"/>
        <dbReference type="ChEBI" id="CHEBI:58475"/>
        <dbReference type="ChEBI" id="CHEBI:58525"/>
        <dbReference type="EC" id="4.3.2.10"/>
    </reaction>
</comment>
<feature type="active site" evidence="12 13">
    <location>
        <position position="178"/>
    </location>
</feature>
<dbReference type="PROSITE" id="PS51273">
    <property type="entry name" value="GATASE_TYPE_1"/>
    <property type="match status" value="1"/>
</dbReference>
<evidence type="ECO:0000313" key="15">
    <source>
        <dbReference type="EMBL" id="MBU3838902.1"/>
    </source>
</evidence>
<keyword evidence="5 12" id="KW-0028">Amino-acid biosynthesis</keyword>
<evidence type="ECO:0000256" key="5">
    <source>
        <dbReference type="ARBA" id="ARBA00022605"/>
    </source>
</evidence>
<comment type="pathway">
    <text evidence="2 12">Amino-acid biosynthesis; L-histidine biosynthesis; L-histidine from 5-phospho-alpha-D-ribose 1-diphosphate: step 5/9.</text>
</comment>